<keyword evidence="4" id="KW-0479">Metal-binding</keyword>
<evidence type="ECO:0000256" key="3">
    <source>
        <dbReference type="ARBA" id="ARBA00012925"/>
    </source>
</evidence>
<comment type="catalytic activity">
    <reaction evidence="6">
        <text>hydrogencarbonate + H(+) = CO2 + H2O</text>
        <dbReference type="Rhea" id="RHEA:10748"/>
        <dbReference type="ChEBI" id="CHEBI:15377"/>
        <dbReference type="ChEBI" id="CHEBI:15378"/>
        <dbReference type="ChEBI" id="CHEBI:16526"/>
        <dbReference type="ChEBI" id="CHEBI:17544"/>
        <dbReference type="EC" id="4.2.1.1"/>
    </reaction>
</comment>
<evidence type="ECO:0000256" key="6">
    <source>
        <dbReference type="ARBA" id="ARBA00048348"/>
    </source>
</evidence>
<dbReference type="EC" id="4.2.1.1" evidence="3"/>
<dbReference type="PANTHER" id="PTHR43175">
    <property type="entry name" value="CARBONIC ANHYDRASE"/>
    <property type="match status" value="1"/>
</dbReference>
<keyword evidence="8" id="KW-1185">Reference proteome</keyword>
<dbReference type="PANTHER" id="PTHR43175:SF3">
    <property type="entry name" value="CARBON DISULFIDE HYDROLASE"/>
    <property type="match status" value="1"/>
</dbReference>
<comment type="similarity">
    <text evidence="2">Belongs to the beta-class carbonic anhydrase family.</text>
</comment>
<dbReference type="SUPFAM" id="SSF53056">
    <property type="entry name" value="beta-carbonic anhydrase, cab"/>
    <property type="match status" value="1"/>
</dbReference>
<dbReference type="RefSeq" id="WP_262066158.1">
    <property type="nucleotide sequence ID" value="NZ_JAMXOD010000010.1"/>
</dbReference>
<dbReference type="SMART" id="SM00947">
    <property type="entry name" value="Pro_CA"/>
    <property type="match status" value="1"/>
</dbReference>
<name>A0ABT1E9K2_9FIRM</name>
<keyword evidence="5" id="KW-0862">Zinc</keyword>
<evidence type="ECO:0000256" key="2">
    <source>
        <dbReference type="ARBA" id="ARBA00006217"/>
    </source>
</evidence>
<proteinExistence type="inferred from homology"/>
<comment type="caution">
    <text evidence="7">The sequence shown here is derived from an EMBL/GenBank/DDBJ whole genome shotgun (WGS) entry which is preliminary data.</text>
</comment>
<evidence type="ECO:0000313" key="8">
    <source>
        <dbReference type="Proteomes" id="UP001523566"/>
    </source>
</evidence>
<reference evidence="7 8" key="1">
    <citation type="journal article" date="2022" name="Genome Biol. Evol.">
        <title>Host diet, physiology and behaviors set the stage for Lachnospiraceae cladogenesis.</title>
        <authorList>
            <person name="Vera-Ponce De Leon A."/>
            <person name="Schneider M."/>
            <person name="Jahnes B.C."/>
            <person name="Sadowski V."/>
            <person name="Camuy-Velez L.A."/>
            <person name="Duan J."/>
            <person name="Sabree Z.L."/>
        </authorList>
    </citation>
    <scope>NUCLEOTIDE SEQUENCE [LARGE SCALE GENOMIC DNA]</scope>
    <source>
        <strain evidence="7 8">PAL113</strain>
    </source>
</reference>
<evidence type="ECO:0000256" key="1">
    <source>
        <dbReference type="ARBA" id="ARBA00001947"/>
    </source>
</evidence>
<dbReference type="EMBL" id="JAMZFW010000010">
    <property type="protein sequence ID" value="MCP1102371.1"/>
    <property type="molecule type" value="Genomic_DNA"/>
</dbReference>
<dbReference type="InterPro" id="IPR036874">
    <property type="entry name" value="Carbonic_anhydrase_sf"/>
</dbReference>
<dbReference type="CDD" id="cd03379">
    <property type="entry name" value="beta_CA_cladeD"/>
    <property type="match status" value="1"/>
</dbReference>
<accession>A0ABT1E9K2</accession>
<gene>
    <name evidence="7" type="ORF">NK125_08105</name>
</gene>
<organism evidence="7 8">
    <name type="scientific">Aequitasia blattaphilus</name>
    <dbReference type="NCBI Taxonomy" id="2949332"/>
    <lineage>
        <taxon>Bacteria</taxon>
        <taxon>Bacillati</taxon>
        <taxon>Bacillota</taxon>
        <taxon>Clostridia</taxon>
        <taxon>Lachnospirales</taxon>
        <taxon>Lachnospiraceae</taxon>
        <taxon>Aequitasia</taxon>
    </lineage>
</organism>
<dbReference type="InterPro" id="IPR001765">
    <property type="entry name" value="Carbonic_anhydrase"/>
</dbReference>
<evidence type="ECO:0000313" key="7">
    <source>
        <dbReference type="EMBL" id="MCP1102371.1"/>
    </source>
</evidence>
<dbReference type="Proteomes" id="UP001523566">
    <property type="component" value="Unassembled WGS sequence"/>
</dbReference>
<dbReference type="Pfam" id="PF00484">
    <property type="entry name" value="Pro_CA"/>
    <property type="match status" value="1"/>
</dbReference>
<dbReference type="Gene3D" id="3.40.1050.10">
    <property type="entry name" value="Carbonic anhydrase"/>
    <property type="match status" value="1"/>
</dbReference>
<protein>
    <recommendedName>
        <fullName evidence="3">carbonic anhydrase</fullName>
        <ecNumber evidence="3">4.2.1.1</ecNumber>
    </recommendedName>
</protein>
<sequence>MQKNMLEYNRYFVKNQLHTSYFASSKPARRTAILTCMDTRLTHLLTAALGIKDGDAKIIRNAGGTLLDEYDTTIRSLLVAILEFDISYLDVIGHTDCGVSKISSASLIDKLYSRGISPSSCQEFAGQCPAFEHWFSGFSNVEEEVIQTVKLLKNHPLMPKDICIQGYLMDIDTGELSPLI</sequence>
<evidence type="ECO:0000256" key="4">
    <source>
        <dbReference type="ARBA" id="ARBA00022723"/>
    </source>
</evidence>
<comment type="cofactor">
    <cofactor evidence="1">
        <name>Zn(2+)</name>
        <dbReference type="ChEBI" id="CHEBI:29105"/>
    </cofactor>
</comment>
<evidence type="ECO:0000256" key="5">
    <source>
        <dbReference type="ARBA" id="ARBA00022833"/>
    </source>
</evidence>